<evidence type="ECO:0000313" key="2">
    <source>
        <dbReference type="EMBL" id="EEP44276.1"/>
    </source>
</evidence>
<evidence type="ECO:0000313" key="3">
    <source>
        <dbReference type="Proteomes" id="UP000003295"/>
    </source>
</evidence>
<dbReference type="STRING" id="521003.COLINT_02999"/>
<gene>
    <name evidence="2" type="ORF">COLINT_02999</name>
</gene>
<organism evidence="2 3">
    <name type="scientific">Collinsella intestinalis DSM 13280</name>
    <dbReference type="NCBI Taxonomy" id="521003"/>
    <lineage>
        <taxon>Bacteria</taxon>
        <taxon>Bacillati</taxon>
        <taxon>Actinomycetota</taxon>
        <taxon>Coriobacteriia</taxon>
        <taxon>Coriobacteriales</taxon>
        <taxon>Coriobacteriaceae</taxon>
        <taxon>Collinsella</taxon>
    </lineage>
</organism>
<name>C4FAA7_9ACTN</name>
<comment type="caution">
    <text evidence="2">The sequence shown here is derived from an EMBL/GenBank/DDBJ whole genome shotgun (WGS) entry which is preliminary data.</text>
</comment>
<feature type="region of interest" description="Disordered" evidence="1">
    <location>
        <begin position="68"/>
        <end position="107"/>
    </location>
</feature>
<dbReference type="HOGENOM" id="CLU_2205555_0_0_11"/>
<accession>C4FAA7</accession>
<evidence type="ECO:0000256" key="1">
    <source>
        <dbReference type="SAM" id="MobiDB-lite"/>
    </source>
</evidence>
<sequence length="107" mass="11665">MRSFRRVLHIIPLGKVARRSFGCQWEISEIIQRRACLASARSTTTDASLVSVSSCSILTVVPTGSWRRPAERKPVGSTGHLSGGLIRHNRFGPAVAPHRPAPLRPAT</sequence>
<proteinExistence type="predicted"/>
<protein>
    <submittedName>
        <fullName evidence="2">Uncharacterized protein</fullName>
    </submittedName>
</protein>
<dbReference type="AlphaFoldDB" id="C4FAA7"/>
<dbReference type="Proteomes" id="UP000003295">
    <property type="component" value="Unassembled WGS sequence"/>
</dbReference>
<dbReference type="EMBL" id="ABXH02000017">
    <property type="protein sequence ID" value="EEP44276.1"/>
    <property type="molecule type" value="Genomic_DNA"/>
</dbReference>
<reference evidence="2 3" key="1">
    <citation type="submission" date="2009-04" db="EMBL/GenBank/DDBJ databases">
        <authorList>
            <person name="Weinstock G."/>
            <person name="Sodergren E."/>
            <person name="Clifton S."/>
            <person name="Fulton L."/>
            <person name="Fulton B."/>
            <person name="Courtney L."/>
            <person name="Fronick C."/>
            <person name="Harrison M."/>
            <person name="Strong C."/>
            <person name="Farmer C."/>
            <person name="Delahaunty K."/>
            <person name="Markovic C."/>
            <person name="Hall O."/>
            <person name="Minx P."/>
            <person name="Tomlinson C."/>
            <person name="Mitreva M."/>
            <person name="Nelson J."/>
            <person name="Hou S."/>
            <person name="Wollam A."/>
            <person name="Pepin K.H."/>
            <person name="Johnson M."/>
            <person name="Bhonagiri V."/>
            <person name="Nash W.E."/>
            <person name="Warren W."/>
            <person name="Chinwalla A."/>
            <person name="Mardis E.R."/>
            <person name="Wilson R.K."/>
        </authorList>
    </citation>
    <scope>NUCLEOTIDE SEQUENCE [LARGE SCALE GENOMIC DNA]</scope>
    <source>
        <strain evidence="2 3">DSM 13280</strain>
    </source>
</reference>